<feature type="modified residue" description="4-aspartylphosphate" evidence="4">
    <location>
        <position position="52"/>
    </location>
</feature>
<proteinExistence type="predicted"/>
<dbReference type="SMART" id="SM00421">
    <property type="entry name" value="HTH_LUXR"/>
    <property type="match status" value="1"/>
</dbReference>
<name>A0ABV5M5K0_9ACTN</name>
<accession>A0ABV5M5K0</accession>
<dbReference type="InterPro" id="IPR016032">
    <property type="entry name" value="Sig_transdc_resp-reg_C-effctor"/>
</dbReference>
<evidence type="ECO:0000313" key="7">
    <source>
        <dbReference type="EMBL" id="MFB9444096.1"/>
    </source>
</evidence>
<comment type="caution">
    <text evidence="7">The sequence shown here is derived from an EMBL/GenBank/DDBJ whole genome shotgun (WGS) entry which is preliminary data.</text>
</comment>
<protein>
    <submittedName>
        <fullName evidence="7">LuxR C-terminal-related transcriptional regulator</fullName>
    </submittedName>
</protein>
<dbReference type="PANTHER" id="PTHR43214:SF24">
    <property type="entry name" value="TRANSCRIPTIONAL REGULATORY PROTEIN NARL-RELATED"/>
    <property type="match status" value="1"/>
</dbReference>
<dbReference type="Proteomes" id="UP001589608">
    <property type="component" value="Unassembled WGS sequence"/>
</dbReference>
<keyword evidence="4" id="KW-0597">Phosphoprotein</keyword>
<feature type="domain" description="Response regulatory" evidence="6">
    <location>
        <begin position="2"/>
        <end position="124"/>
    </location>
</feature>
<keyword evidence="1" id="KW-0805">Transcription regulation</keyword>
<dbReference type="RefSeq" id="WP_223098298.1">
    <property type="nucleotide sequence ID" value="NZ_CP061913.1"/>
</dbReference>
<keyword evidence="2" id="KW-0238">DNA-binding</keyword>
<reference evidence="7 8" key="1">
    <citation type="submission" date="2024-09" db="EMBL/GenBank/DDBJ databases">
        <authorList>
            <person name="Sun Q."/>
            <person name="Mori K."/>
        </authorList>
    </citation>
    <scope>NUCLEOTIDE SEQUENCE [LARGE SCALE GENOMIC DNA]</scope>
    <source>
        <strain evidence="7 8">JCM 3307</strain>
    </source>
</reference>
<dbReference type="EMBL" id="JBHMCA010000024">
    <property type="protein sequence ID" value="MFB9444096.1"/>
    <property type="molecule type" value="Genomic_DNA"/>
</dbReference>
<dbReference type="SUPFAM" id="SSF52172">
    <property type="entry name" value="CheY-like"/>
    <property type="match status" value="1"/>
</dbReference>
<dbReference type="PROSITE" id="PS50110">
    <property type="entry name" value="RESPONSE_REGULATORY"/>
    <property type="match status" value="1"/>
</dbReference>
<dbReference type="PRINTS" id="PR00038">
    <property type="entry name" value="HTHLUXR"/>
</dbReference>
<organism evidence="7 8">
    <name type="scientific">Dactylosporangium vinaceum</name>
    <dbReference type="NCBI Taxonomy" id="53362"/>
    <lineage>
        <taxon>Bacteria</taxon>
        <taxon>Bacillati</taxon>
        <taxon>Actinomycetota</taxon>
        <taxon>Actinomycetes</taxon>
        <taxon>Micromonosporales</taxon>
        <taxon>Micromonosporaceae</taxon>
        <taxon>Dactylosporangium</taxon>
    </lineage>
</organism>
<dbReference type="InterPro" id="IPR000792">
    <property type="entry name" value="Tscrpt_reg_LuxR_C"/>
</dbReference>
<evidence type="ECO:0000259" key="6">
    <source>
        <dbReference type="PROSITE" id="PS50110"/>
    </source>
</evidence>
<dbReference type="InterPro" id="IPR036388">
    <property type="entry name" value="WH-like_DNA-bd_sf"/>
</dbReference>
<dbReference type="Pfam" id="PF00072">
    <property type="entry name" value="Response_reg"/>
    <property type="match status" value="1"/>
</dbReference>
<dbReference type="Gene3D" id="1.10.10.10">
    <property type="entry name" value="Winged helix-like DNA-binding domain superfamily/Winged helix DNA-binding domain"/>
    <property type="match status" value="1"/>
</dbReference>
<dbReference type="CDD" id="cd06170">
    <property type="entry name" value="LuxR_C_like"/>
    <property type="match status" value="1"/>
</dbReference>
<evidence type="ECO:0000256" key="1">
    <source>
        <dbReference type="ARBA" id="ARBA00023015"/>
    </source>
</evidence>
<dbReference type="PROSITE" id="PS50043">
    <property type="entry name" value="HTH_LUXR_2"/>
    <property type="match status" value="1"/>
</dbReference>
<evidence type="ECO:0000256" key="2">
    <source>
        <dbReference type="ARBA" id="ARBA00023125"/>
    </source>
</evidence>
<dbReference type="PANTHER" id="PTHR43214">
    <property type="entry name" value="TWO-COMPONENT RESPONSE REGULATOR"/>
    <property type="match status" value="1"/>
</dbReference>
<dbReference type="SMART" id="SM00448">
    <property type="entry name" value="REC"/>
    <property type="match status" value="1"/>
</dbReference>
<evidence type="ECO:0000256" key="3">
    <source>
        <dbReference type="ARBA" id="ARBA00023163"/>
    </source>
</evidence>
<dbReference type="Pfam" id="PF00196">
    <property type="entry name" value="GerE"/>
    <property type="match status" value="1"/>
</dbReference>
<keyword evidence="8" id="KW-1185">Reference proteome</keyword>
<evidence type="ECO:0000313" key="8">
    <source>
        <dbReference type="Proteomes" id="UP001589608"/>
    </source>
</evidence>
<evidence type="ECO:0000259" key="5">
    <source>
        <dbReference type="PROSITE" id="PS50043"/>
    </source>
</evidence>
<sequence>MKVAIADDHGIFRDSVARALRDIDVTVPICVGSGDELLAWMQSEPVDVAIVDVRFGDDEARRTAGLATARKVKEQFPGVAVLVLTMQVATAQAISLLRDFPTGIGYLQKDEVASVEDLLPAFDRLLAGEQVVGRSVVDLLLRSTAQTNALTRLSEQERNVLRLMAEGLTNGGIARRLNLSARAIEDHVSRVFDKLGIRTGDGNPRVLAVITWLRLSRPAS</sequence>
<gene>
    <name evidence="7" type="ORF">ACFFTR_13520</name>
</gene>
<evidence type="ECO:0000256" key="4">
    <source>
        <dbReference type="PROSITE-ProRule" id="PRU00169"/>
    </source>
</evidence>
<dbReference type="SUPFAM" id="SSF46894">
    <property type="entry name" value="C-terminal effector domain of the bipartite response regulators"/>
    <property type="match status" value="1"/>
</dbReference>
<dbReference type="Gene3D" id="3.40.50.2300">
    <property type="match status" value="1"/>
</dbReference>
<feature type="domain" description="HTH luxR-type" evidence="5">
    <location>
        <begin position="146"/>
        <end position="216"/>
    </location>
</feature>
<dbReference type="InterPro" id="IPR001789">
    <property type="entry name" value="Sig_transdc_resp-reg_receiver"/>
</dbReference>
<dbReference type="InterPro" id="IPR011006">
    <property type="entry name" value="CheY-like_superfamily"/>
</dbReference>
<keyword evidence="3" id="KW-0804">Transcription</keyword>
<dbReference type="InterPro" id="IPR039420">
    <property type="entry name" value="WalR-like"/>
</dbReference>